<evidence type="ECO:0000256" key="1">
    <source>
        <dbReference type="SAM" id="MobiDB-lite"/>
    </source>
</evidence>
<evidence type="ECO:0000313" key="2">
    <source>
        <dbReference type="EMBL" id="KDO17406.1"/>
    </source>
</evidence>
<protein>
    <submittedName>
        <fullName evidence="2">Uncharacterized protein</fullName>
    </submittedName>
</protein>
<feature type="non-terminal residue" evidence="2">
    <location>
        <position position="61"/>
    </location>
</feature>
<dbReference type="AlphaFoldDB" id="A0A067BSZ0"/>
<sequence>MTTADKGEHLRTLRRLKQQRRRARDLDEQKDLKQQLYVLQHFLAKYKAHAGTTLPWKQVAS</sequence>
<keyword evidence="3" id="KW-1185">Reference proteome</keyword>
<dbReference type="GeneID" id="24138714"/>
<dbReference type="EMBL" id="KK583673">
    <property type="protein sequence ID" value="KDO17406.1"/>
    <property type="molecule type" value="Genomic_DNA"/>
</dbReference>
<feature type="compositionally biased region" description="Basic residues" evidence="1">
    <location>
        <begin position="12"/>
        <end position="23"/>
    </location>
</feature>
<dbReference type="RefSeq" id="XP_012211883.1">
    <property type="nucleotide sequence ID" value="XM_012356493.1"/>
</dbReference>
<reference evidence="2 3" key="1">
    <citation type="journal article" date="2013" name="PLoS Genet.">
        <title>Distinctive expansion of potential virulence genes in the genome of the oomycete fish pathogen Saprolegnia parasitica.</title>
        <authorList>
            <person name="Jiang R.H."/>
            <person name="de Bruijn I."/>
            <person name="Haas B.J."/>
            <person name="Belmonte R."/>
            <person name="Lobach L."/>
            <person name="Christie J."/>
            <person name="van den Ackerveken G."/>
            <person name="Bottin A."/>
            <person name="Bulone V."/>
            <person name="Diaz-Moreno S.M."/>
            <person name="Dumas B."/>
            <person name="Fan L."/>
            <person name="Gaulin E."/>
            <person name="Govers F."/>
            <person name="Grenville-Briggs L.J."/>
            <person name="Horner N.R."/>
            <person name="Levin J.Z."/>
            <person name="Mammella M."/>
            <person name="Meijer H.J."/>
            <person name="Morris P."/>
            <person name="Nusbaum C."/>
            <person name="Oome S."/>
            <person name="Phillips A.J."/>
            <person name="van Rooyen D."/>
            <person name="Rzeszutek E."/>
            <person name="Saraiva M."/>
            <person name="Secombes C.J."/>
            <person name="Seidl M.F."/>
            <person name="Snel B."/>
            <person name="Stassen J.H."/>
            <person name="Sykes S."/>
            <person name="Tripathy S."/>
            <person name="van den Berg H."/>
            <person name="Vega-Arreguin J.C."/>
            <person name="Wawra S."/>
            <person name="Young S.K."/>
            <person name="Zeng Q."/>
            <person name="Dieguez-Uribeondo J."/>
            <person name="Russ C."/>
            <person name="Tyler B.M."/>
            <person name="van West P."/>
        </authorList>
    </citation>
    <scope>NUCLEOTIDE SEQUENCE [LARGE SCALE GENOMIC DNA]</scope>
    <source>
        <strain evidence="2 3">CBS 223.65</strain>
    </source>
</reference>
<feature type="region of interest" description="Disordered" evidence="1">
    <location>
        <begin position="1"/>
        <end position="27"/>
    </location>
</feature>
<dbReference type="KEGG" id="spar:SPRG_17155"/>
<organism evidence="2 3">
    <name type="scientific">Saprolegnia parasitica (strain CBS 223.65)</name>
    <dbReference type="NCBI Taxonomy" id="695850"/>
    <lineage>
        <taxon>Eukaryota</taxon>
        <taxon>Sar</taxon>
        <taxon>Stramenopiles</taxon>
        <taxon>Oomycota</taxon>
        <taxon>Saprolegniomycetes</taxon>
        <taxon>Saprolegniales</taxon>
        <taxon>Saprolegniaceae</taxon>
        <taxon>Saprolegnia</taxon>
    </lineage>
</organism>
<dbReference type="VEuPathDB" id="FungiDB:SPRG_17155"/>
<dbReference type="Proteomes" id="UP000030745">
    <property type="component" value="Unassembled WGS sequence"/>
</dbReference>
<proteinExistence type="predicted"/>
<feature type="compositionally biased region" description="Basic and acidic residues" evidence="1">
    <location>
        <begin position="1"/>
        <end position="11"/>
    </location>
</feature>
<name>A0A067BSZ0_SAPPC</name>
<evidence type="ECO:0000313" key="3">
    <source>
        <dbReference type="Proteomes" id="UP000030745"/>
    </source>
</evidence>
<accession>A0A067BSZ0</accession>
<gene>
    <name evidence="2" type="ORF">SPRG_17155</name>
</gene>